<dbReference type="Proteomes" id="UP000198654">
    <property type="component" value="Unassembled WGS sequence"/>
</dbReference>
<dbReference type="Gene3D" id="2.30.110.10">
    <property type="entry name" value="Electron Transport, Fmn-binding Protein, Chain A"/>
    <property type="match status" value="1"/>
</dbReference>
<gene>
    <name evidence="2" type="ORF">SAMN05661010_01045</name>
</gene>
<protein>
    <submittedName>
        <fullName evidence="2">Negative transcriptional regulator, PaiB family</fullName>
    </submittedName>
</protein>
<proteinExistence type="predicted"/>
<dbReference type="InterPro" id="IPR007396">
    <property type="entry name" value="TR_PAI2-type"/>
</dbReference>
<evidence type="ECO:0000313" key="2">
    <source>
        <dbReference type="EMBL" id="SDL20069.1"/>
    </source>
</evidence>
<dbReference type="PIRSF" id="PIRSF010372">
    <property type="entry name" value="PaiB"/>
    <property type="match status" value="1"/>
</dbReference>
<accession>A0A1G9I4C0</accession>
<dbReference type="OrthoDB" id="9794948at2"/>
<dbReference type="EMBL" id="FNGI01000002">
    <property type="protein sequence ID" value="SDL20069.1"/>
    <property type="molecule type" value="Genomic_DNA"/>
</dbReference>
<feature type="region of interest" description="Disordered" evidence="1">
    <location>
        <begin position="175"/>
        <end position="210"/>
    </location>
</feature>
<evidence type="ECO:0000256" key="1">
    <source>
        <dbReference type="SAM" id="MobiDB-lite"/>
    </source>
</evidence>
<organism evidence="2 3">
    <name type="scientific">Modicisalibacter muralis</name>
    <dbReference type="NCBI Taxonomy" id="119000"/>
    <lineage>
        <taxon>Bacteria</taxon>
        <taxon>Pseudomonadati</taxon>
        <taxon>Pseudomonadota</taxon>
        <taxon>Gammaproteobacteria</taxon>
        <taxon>Oceanospirillales</taxon>
        <taxon>Halomonadaceae</taxon>
        <taxon>Modicisalibacter</taxon>
    </lineage>
</organism>
<evidence type="ECO:0000313" key="3">
    <source>
        <dbReference type="Proteomes" id="UP000198654"/>
    </source>
</evidence>
<dbReference type="PANTHER" id="PTHR35802:SF1">
    <property type="entry name" value="PROTEASE SYNTHASE AND SPORULATION PROTEIN PAI 2"/>
    <property type="match status" value="1"/>
</dbReference>
<dbReference type="SUPFAM" id="SSF50475">
    <property type="entry name" value="FMN-binding split barrel"/>
    <property type="match status" value="1"/>
</dbReference>
<dbReference type="InterPro" id="IPR012349">
    <property type="entry name" value="Split_barrel_FMN-bd"/>
</dbReference>
<dbReference type="Pfam" id="PF04299">
    <property type="entry name" value="FMN_bind_2"/>
    <property type="match status" value="1"/>
</dbReference>
<feature type="compositionally biased region" description="Basic and acidic residues" evidence="1">
    <location>
        <begin position="178"/>
        <end position="210"/>
    </location>
</feature>
<sequence>MYLPKQFRETRASALHALIERHPFATLVTQGSDGLDADHLPFVLDADSGEHGRLRGHVARANPLWKSVSDNADVLVVFQGPQAYITPSWYPAKREHGKVVPTWNYGFVHAHGRIRFIEDADWLYRLVDDLTNAHEAGREAPWHVQDAPADYIAKMSRAIVGVEIEITRLVGKWKASQHKPDDERQGIERGLHEESGLSRRDSGYLAGRDS</sequence>
<dbReference type="RefSeq" id="WP_089726244.1">
    <property type="nucleotide sequence ID" value="NZ_FNGI01000002.1"/>
</dbReference>
<dbReference type="PANTHER" id="PTHR35802">
    <property type="entry name" value="PROTEASE SYNTHASE AND SPORULATION PROTEIN PAI 2"/>
    <property type="match status" value="1"/>
</dbReference>
<name>A0A1G9I4C0_9GAMM</name>
<reference evidence="2 3" key="1">
    <citation type="submission" date="2016-10" db="EMBL/GenBank/DDBJ databases">
        <authorList>
            <person name="de Groot N.N."/>
        </authorList>
    </citation>
    <scope>NUCLEOTIDE SEQUENCE [LARGE SCALE GENOMIC DNA]</scope>
    <source>
        <strain evidence="2 3">DSM 14789</strain>
    </source>
</reference>
<dbReference type="AlphaFoldDB" id="A0A1G9I4C0"/>
<keyword evidence="3" id="KW-1185">Reference proteome</keyword>